<protein>
    <recommendedName>
        <fullName evidence="2">Class I SAM-dependent methyltransferase</fullName>
    </recommendedName>
</protein>
<dbReference type="SUPFAM" id="SSF53335">
    <property type="entry name" value="S-adenosyl-L-methionine-dependent methyltransferases"/>
    <property type="match status" value="1"/>
</dbReference>
<gene>
    <name evidence="1" type="ORF">S06H3_14722</name>
</gene>
<dbReference type="AlphaFoldDB" id="X1MEP0"/>
<dbReference type="Gene3D" id="3.40.50.150">
    <property type="entry name" value="Vaccinia Virus protein VP39"/>
    <property type="match status" value="1"/>
</dbReference>
<accession>X1MEP0</accession>
<sequence>MMNKKEAVDYIQKSIKGALFKAEGELLYDMARHCVGKGIIVEIGSLLGKSTAYLGFGSKAGVSVKIYTIDPFDGGDLIPCAAHIKDIVAKGDFFPEFRANMKRAGLSDIIIAIPKRSVDAVPLIREPIELIFIDGAHGYEFVKSDFLNYFPKVIYGGTIAFHDRGISGVKQVINEYVTSNTEVEQIKTCKTILYCKKKQKE</sequence>
<dbReference type="Pfam" id="PF13578">
    <property type="entry name" value="Methyltransf_24"/>
    <property type="match status" value="1"/>
</dbReference>
<dbReference type="EMBL" id="BARV01007210">
    <property type="protein sequence ID" value="GAI04844.1"/>
    <property type="molecule type" value="Genomic_DNA"/>
</dbReference>
<proteinExistence type="predicted"/>
<organism evidence="1">
    <name type="scientific">marine sediment metagenome</name>
    <dbReference type="NCBI Taxonomy" id="412755"/>
    <lineage>
        <taxon>unclassified sequences</taxon>
        <taxon>metagenomes</taxon>
        <taxon>ecological metagenomes</taxon>
    </lineage>
</organism>
<comment type="caution">
    <text evidence="1">The sequence shown here is derived from an EMBL/GenBank/DDBJ whole genome shotgun (WGS) entry which is preliminary data.</text>
</comment>
<name>X1MEP0_9ZZZZ</name>
<dbReference type="InterPro" id="IPR029063">
    <property type="entry name" value="SAM-dependent_MTases_sf"/>
</dbReference>
<evidence type="ECO:0000313" key="1">
    <source>
        <dbReference type="EMBL" id="GAI04844.1"/>
    </source>
</evidence>
<reference evidence="1" key="1">
    <citation type="journal article" date="2014" name="Front. Microbiol.">
        <title>High frequency of phylogenetically diverse reductive dehalogenase-homologous genes in deep subseafloor sedimentary metagenomes.</title>
        <authorList>
            <person name="Kawai M."/>
            <person name="Futagami T."/>
            <person name="Toyoda A."/>
            <person name="Takaki Y."/>
            <person name="Nishi S."/>
            <person name="Hori S."/>
            <person name="Arai W."/>
            <person name="Tsubouchi T."/>
            <person name="Morono Y."/>
            <person name="Uchiyama I."/>
            <person name="Ito T."/>
            <person name="Fujiyama A."/>
            <person name="Inagaki F."/>
            <person name="Takami H."/>
        </authorList>
    </citation>
    <scope>NUCLEOTIDE SEQUENCE</scope>
    <source>
        <strain evidence="1">Expedition CK06-06</strain>
    </source>
</reference>
<evidence type="ECO:0008006" key="2">
    <source>
        <dbReference type="Google" id="ProtNLM"/>
    </source>
</evidence>